<dbReference type="KEGG" id="ngr:NAEGRDRAFT_63286"/>
<protein>
    <submittedName>
        <fullName evidence="2">Predicted protein</fullName>
    </submittedName>
</protein>
<name>D2V3A5_NAEGR</name>
<dbReference type="Gene3D" id="1.10.510.10">
    <property type="entry name" value="Transferase(Phosphotransferase) domain 1"/>
    <property type="match status" value="1"/>
</dbReference>
<dbReference type="InParanoid" id="D2V3A5"/>
<dbReference type="SUPFAM" id="SSF56112">
    <property type="entry name" value="Protein kinase-like (PK-like)"/>
    <property type="match status" value="1"/>
</dbReference>
<dbReference type="PANTHER" id="PTHR24362">
    <property type="entry name" value="SERINE/THREONINE-PROTEIN KINASE NEK"/>
    <property type="match status" value="1"/>
</dbReference>
<keyword evidence="3" id="KW-1185">Reference proteome</keyword>
<dbReference type="Proteomes" id="UP000006671">
    <property type="component" value="Unassembled WGS sequence"/>
</dbReference>
<dbReference type="VEuPathDB" id="AmoebaDB:NAEGRDRAFT_63286"/>
<reference evidence="2 3" key="1">
    <citation type="journal article" date="2010" name="Cell">
        <title>The genome of Naegleria gruberi illuminates early eukaryotic versatility.</title>
        <authorList>
            <person name="Fritz-Laylin L.K."/>
            <person name="Prochnik S.E."/>
            <person name="Ginger M.L."/>
            <person name="Dacks J.B."/>
            <person name="Carpenter M.L."/>
            <person name="Field M.C."/>
            <person name="Kuo A."/>
            <person name="Paredez A."/>
            <person name="Chapman J."/>
            <person name="Pham J."/>
            <person name="Shu S."/>
            <person name="Neupane R."/>
            <person name="Cipriano M."/>
            <person name="Mancuso J."/>
            <person name="Tu H."/>
            <person name="Salamov A."/>
            <person name="Lindquist E."/>
            <person name="Shapiro H."/>
            <person name="Lucas S."/>
            <person name="Grigoriev I.V."/>
            <person name="Cande W.Z."/>
            <person name="Fulton C."/>
            <person name="Rokhsar D.S."/>
            <person name="Dawson S.C."/>
        </authorList>
    </citation>
    <scope>NUCLEOTIDE SEQUENCE [LARGE SCALE GENOMIC DNA]</scope>
    <source>
        <strain evidence="2 3">NEG-M</strain>
    </source>
</reference>
<dbReference type="Pfam" id="PF00069">
    <property type="entry name" value="Pkinase"/>
    <property type="match status" value="1"/>
</dbReference>
<dbReference type="GO" id="GO:0004672">
    <property type="term" value="F:protein kinase activity"/>
    <property type="evidence" value="ECO:0007669"/>
    <property type="project" value="InterPro"/>
</dbReference>
<dbReference type="STRING" id="5762.D2V3A5"/>
<dbReference type="SMART" id="SM00220">
    <property type="entry name" value="S_TKc"/>
    <property type="match status" value="1"/>
</dbReference>
<dbReference type="Pfam" id="PF13475">
    <property type="entry name" value="DUF4116"/>
    <property type="match status" value="5"/>
</dbReference>
<dbReference type="eggNOG" id="KOG0582">
    <property type="taxonomic scope" value="Eukaryota"/>
</dbReference>
<feature type="domain" description="Protein kinase" evidence="1">
    <location>
        <begin position="24"/>
        <end position="334"/>
    </location>
</feature>
<dbReference type="GO" id="GO:0005524">
    <property type="term" value="F:ATP binding"/>
    <property type="evidence" value="ECO:0007669"/>
    <property type="project" value="InterPro"/>
</dbReference>
<dbReference type="RefSeq" id="XP_002681348.1">
    <property type="nucleotide sequence ID" value="XM_002681302.1"/>
</dbReference>
<dbReference type="AlphaFoldDB" id="D2V3A5"/>
<sequence length="858" mass="97614">MLNQFQQIFPTNTPRFHPHIHPQHRNDPPEGTIEFSKLIQSVGNHFTFNSEYCSVEQIISHHHDESTDSTIIVSQCRRPFSCSCVFKVIRRRVTNGQDENSDISKYNSAKFNAVDNNQNPNYVIREFEYRSEDGMELWKEYVIVSKYYGESLFRMMRSRRAGIAEDISVIFMLKVICSCLEKLENFHLNGIVHCNVEPSNIFKGDDLNIELGGLGCVQLSTRNPGVLVDCKGFLKWMPKAFVAPEVQTKQLIGLKSDIWSLGMVLLRFLFPNLVNLVVSDSNIDEIFKGLSNVERDDACWNEIKNLIKSMLTIDVNKRPTSGQLLNTITNGSRFRDSAETLTKCFKENRGVALHLCKFNYGSFKYLESFHSDREMALKYNDSFQYMDEAFLDDRDFILEAVRINPYLVDELEGMDLLDREILEEAIKADGEVMSGLDEKYLLDRELALLAVRQNGLALEHIANYFGDDEEVVLEAIKNEGRAIEFASARLKRNKKLVSMALKDNPMALNNIDQEEFGLESDDESIFHSGGEEDKGNEFLNPQIICISGGFMSNQYGNMEFSPQLPRFNNSPQNIGLLQNKHEIINAVTMDGLLLQHIPEVFKNDEHVVINAVLGNAMALQYASPIWRDNETVVLTAIRKNESALQFASPRLRNCKKFLTCALSINGLTLQYIDPLLIDEELIVVAVTQNARALLYTPNQLKTKHVVMQAVSQNGLALEMVPSMNNDREIVGQAICQNGLAYRMASDTLKQDQSLFALALKGRGDNLAAIYSKTTHNHQQDSLSVFIQFLDIIREAPIELLSDTRFVKESVKNAAFPFYPNFNLDDQIVMNICRNNQVNIKRKHYGEEGVVENPTKRKK</sequence>
<proteinExistence type="predicted"/>
<dbReference type="InterPro" id="IPR011009">
    <property type="entry name" value="Kinase-like_dom_sf"/>
</dbReference>
<dbReference type="GeneID" id="8861591"/>
<evidence type="ECO:0000259" key="1">
    <source>
        <dbReference type="PROSITE" id="PS50011"/>
    </source>
</evidence>
<dbReference type="PROSITE" id="PS50011">
    <property type="entry name" value="PROTEIN_KINASE_DOM"/>
    <property type="match status" value="1"/>
</dbReference>
<gene>
    <name evidence="2" type="ORF">NAEGRDRAFT_63286</name>
</gene>
<dbReference type="PANTHER" id="PTHR24362:SF309">
    <property type="entry name" value="PROTEIN KINASE DOMAIN-CONTAINING PROTEIN"/>
    <property type="match status" value="1"/>
</dbReference>
<evidence type="ECO:0000313" key="3">
    <source>
        <dbReference type="Proteomes" id="UP000006671"/>
    </source>
</evidence>
<dbReference type="EMBL" id="GG738850">
    <property type="protein sequence ID" value="EFC48604.1"/>
    <property type="molecule type" value="Genomic_DNA"/>
</dbReference>
<evidence type="ECO:0000313" key="2">
    <source>
        <dbReference type="EMBL" id="EFC48604.1"/>
    </source>
</evidence>
<dbReference type="InterPro" id="IPR000719">
    <property type="entry name" value="Prot_kinase_dom"/>
</dbReference>
<accession>D2V3A5</accession>
<organism evidence="3">
    <name type="scientific">Naegleria gruberi</name>
    <name type="common">Amoeba</name>
    <dbReference type="NCBI Taxonomy" id="5762"/>
    <lineage>
        <taxon>Eukaryota</taxon>
        <taxon>Discoba</taxon>
        <taxon>Heterolobosea</taxon>
        <taxon>Tetramitia</taxon>
        <taxon>Eutetramitia</taxon>
        <taxon>Vahlkampfiidae</taxon>
        <taxon>Naegleria</taxon>
    </lineage>
</organism>
<dbReference type="InterPro" id="IPR025197">
    <property type="entry name" value="DUF4116"/>
</dbReference>